<dbReference type="PANTHER" id="PTHR46796:SF6">
    <property type="entry name" value="ARAC SUBFAMILY"/>
    <property type="match status" value="1"/>
</dbReference>
<dbReference type="Gene3D" id="1.10.10.60">
    <property type="entry name" value="Homeodomain-like"/>
    <property type="match status" value="1"/>
</dbReference>
<evidence type="ECO:0000259" key="4">
    <source>
        <dbReference type="PROSITE" id="PS01124"/>
    </source>
</evidence>
<evidence type="ECO:0000313" key="5">
    <source>
        <dbReference type="EMBL" id="SDQ39839.1"/>
    </source>
</evidence>
<evidence type="ECO:0000256" key="2">
    <source>
        <dbReference type="ARBA" id="ARBA00023125"/>
    </source>
</evidence>
<dbReference type="KEGG" id="acry:AC20117_12540"/>
<evidence type="ECO:0000313" key="6">
    <source>
        <dbReference type="Proteomes" id="UP000181917"/>
    </source>
</evidence>
<keyword evidence="3" id="KW-0804">Transcription</keyword>
<sequence length="318" mass="34515">MSLGTTSAAAVTTAFSTARVPLQDRLPLWEDYNKRSLIGLSCRTLASDGLVAAQRNLRMPRLRFTEIRGNDHVVERSQENIRTVPAETLPLCLLLEGEAFYYHSGGCETFSAGDAILYDADQPFIYGFSTNMRQIILDVPRSLYSERTGQSGLAAPLVLRAGPGSPLTEHTRTAVTTIHHALQAPPENPNAMEDGCLDLFDLIIGNHPSSITGGYLLSAREYIRNHLHEADLSASRISHGIGISERHLARVFAANDTTVGKDVLAIRLRRAAEMLADPKLRSAQVGTIAAATGFASAAHFSRSFKQAYGCTPREARGA</sequence>
<dbReference type="InterPro" id="IPR035418">
    <property type="entry name" value="AraC-bd_2"/>
</dbReference>
<dbReference type="PANTHER" id="PTHR46796">
    <property type="entry name" value="HTH-TYPE TRANSCRIPTIONAL ACTIVATOR RHAS-RELATED"/>
    <property type="match status" value="1"/>
</dbReference>
<keyword evidence="2" id="KW-0238">DNA-binding</keyword>
<dbReference type="PROSITE" id="PS00041">
    <property type="entry name" value="HTH_ARAC_FAMILY_1"/>
    <property type="match status" value="1"/>
</dbReference>
<dbReference type="InterPro" id="IPR009057">
    <property type="entry name" value="Homeodomain-like_sf"/>
</dbReference>
<dbReference type="InterPro" id="IPR050204">
    <property type="entry name" value="AraC_XylS_family_regulators"/>
</dbReference>
<keyword evidence="1" id="KW-0805">Transcription regulation</keyword>
<dbReference type="GO" id="GO:0043565">
    <property type="term" value="F:sequence-specific DNA binding"/>
    <property type="evidence" value="ECO:0007669"/>
    <property type="project" value="InterPro"/>
</dbReference>
<name>A0A1H1AJJ2_9MICC</name>
<dbReference type="PRINTS" id="PR00032">
    <property type="entry name" value="HTHARAC"/>
</dbReference>
<proteinExistence type="predicted"/>
<accession>A0A1H1AJJ2</accession>
<gene>
    <name evidence="5" type="ORF">SAMN04489742_0957</name>
</gene>
<evidence type="ECO:0000256" key="1">
    <source>
        <dbReference type="ARBA" id="ARBA00023015"/>
    </source>
</evidence>
<dbReference type="Pfam" id="PF14525">
    <property type="entry name" value="AraC_binding_2"/>
    <property type="match status" value="1"/>
</dbReference>
<dbReference type="InterPro" id="IPR020449">
    <property type="entry name" value="Tscrpt_reg_AraC-type_HTH"/>
</dbReference>
<dbReference type="SUPFAM" id="SSF46689">
    <property type="entry name" value="Homeodomain-like"/>
    <property type="match status" value="1"/>
</dbReference>
<dbReference type="RefSeq" id="WP_074699456.1">
    <property type="nucleotide sequence ID" value="NZ_CP018863.1"/>
</dbReference>
<dbReference type="EMBL" id="FNKH01000002">
    <property type="protein sequence ID" value="SDQ39839.1"/>
    <property type="molecule type" value="Genomic_DNA"/>
</dbReference>
<dbReference type="GO" id="GO:0003700">
    <property type="term" value="F:DNA-binding transcription factor activity"/>
    <property type="evidence" value="ECO:0007669"/>
    <property type="project" value="InterPro"/>
</dbReference>
<dbReference type="AlphaFoldDB" id="A0A1H1AJJ2"/>
<dbReference type="Proteomes" id="UP000181917">
    <property type="component" value="Unassembled WGS sequence"/>
</dbReference>
<organism evidence="5 6">
    <name type="scientific">Crystallibacter crystallopoietes</name>
    <dbReference type="NCBI Taxonomy" id="37928"/>
    <lineage>
        <taxon>Bacteria</taxon>
        <taxon>Bacillati</taxon>
        <taxon>Actinomycetota</taxon>
        <taxon>Actinomycetes</taxon>
        <taxon>Micrococcales</taxon>
        <taxon>Micrococcaceae</taxon>
        <taxon>Crystallibacter</taxon>
    </lineage>
</organism>
<dbReference type="STRING" id="37928.SAMN04489742_0957"/>
<dbReference type="Pfam" id="PF12833">
    <property type="entry name" value="HTH_18"/>
    <property type="match status" value="1"/>
</dbReference>
<dbReference type="OrthoDB" id="9799345at2"/>
<dbReference type="InterPro" id="IPR018062">
    <property type="entry name" value="HTH_AraC-typ_CS"/>
</dbReference>
<reference evidence="5 6" key="1">
    <citation type="submission" date="2016-10" db="EMBL/GenBank/DDBJ databases">
        <authorList>
            <person name="de Groot N.N."/>
        </authorList>
    </citation>
    <scope>NUCLEOTIDE SEQUENCE [LARGE SCALE GENOMIC DNA]</scope>
    <source>
        <strain evidence="5 6">DSM 20117</strain>
    </source>
</reference>
<evidence type="ECO:0000256" key="3">
    <source>
        <dbReference type="ARBA" id="ARBA00023163"/>
    </source>
</evidence>
<feature type="domain" description="HTH araC/xylS-type" evidence="4">
    <location>
        <begin position="217"/>
        <end position="318"/>
    </location>
</feature>
<keyword evidence="6" id="KW-1185">Reference proteome</keyword>
<dbReference type="PROSITE" id="PS01124">
    <property type="entry name" value="HTH_ARAC_FAMILY_2"/>
    <property type="match status" value="1"/>
</dbReference>
<dbReference type="SMART" id="SM00342">
    <property type="entry name" value="HTH_ARAC"/>
    <property type="match status" value="1"/>
</dbReference>
<dbReference type="InterPro" id="IPR018060">
    <property type="entry name" value="HTH_AraC"/>
</dbReference>
<protein>
    <submittedName>
        <fullName evidence="5">AraC-binding-like domain-containing protein</fullName>
    </submittedName>
</protein>